<evidence type="ECO:0000259" key="2">
    <source>
        <dbReference type="PROSITE" id="PS50943"/>
    </source>
</evidence>
<dbReference type="CDD" id="cd00093">
    <property type="entry name" value="HTH_XRE"/>
    <property type="match status" value="1"/>
</dbReference>
<reference evidence="3 4" key="1">
    <citation type="submission" date="2018-12" db="EMBL/GenBank/DDBJ databases">
        <title>A novel vanA-carrying plasmid in a clinical isolate of Enterococcus avium.</title>
        <authorList>
            <person name="Bernasconi O.J."/>
            <person name="Luzzaro F."/>
            <person name="Endimiani A."/>
        </authorList>
    </citation>
    <scope>NUCLEOTIDE SEQUENCE [LARGE SCALE GENOMIC DNA]</scope>
    <source>
        <strain evidence="3 4">LC0559/18</strain>
    </source>
</reference>
<dbReference type="SMART" id="SM00530">
    <property type="entry name" value="HTH_XRE"/>
    <property type="match status" value="1"/>
</dbReference>
<dbReference type="InterPro" id="IPR001387">
    <property type="entry name" value="Cro/C1-type_HTH"/>
</dbReference>
<keyword evidence="1" id="KW-0238">DNA-binding</keyword>
<dbReference type="SUPFAM" id="SSF47413">
    <property type="entry name" value="lambda repressor-like DNA-binding domains"/>
    <property type="match status" value="1"/>
</dbReference>
<dbReference type="PANTHER" id="PTHR46558">
    <property type="entry name" value="TRACRIPTIONAL REGULATORY PROTEIN-RELATED-RELATED"/>
    <property type="match status" value="1"/>
</dbReference>
<dbReference type="GO" id="GO:0003677">
    <property type="term" value="F:DNA binding"/>
    <property type="evidence" value="ECO:0007669"/>
    <property type="project" value="UniProtKB-KW"/>
</dbReference>
<name>A0A437USU6_ENTAV</name>
<dbReference type="Pfam" id="PF01381">
    <property type="entry name" value="HTH_3"/>
    <property type="match status" value="1"/>
</dbReference>
<dbReference type="PANTHER" id="PTHR46558:SF11">
    <property type="entry name" value="HTH-TYPE TRANSCRIPTIONAL REGULATOR XRE"/>
    <property type="match status" value="1"/>
</dbReference>
<dbReference type="Gene3D" id="1.25.40.10">
    <property type="entry name" value="Tetratricopeptide repeat domain"/>
    <property type="match status" value="2"/>
</dbReference>
<dbReference type="Proteomes" id="UP000288388">
    <property type="component" value="Unassembled WGS sequence"/>
</dbReference>
<dbReference type="SUPFAM" id="SSF48452">
    <property type="entry name" value="TPR-like"/>
    <property type="match status" value="1"/>
</dbReference>
<dbReference type="Gene3D" id="1.10.260.40">
    <property type="entry name" value="lambda repressor-like DNA-binding domains"/>
    <property type="match status" value="1"/>
</dbReference>
<dbReference type="AlphaFoldDB" id="A0A437USU6"/>
<dbReference type="InterPro" id="IPR011990">
    <property type="entry name" value="TPR-like_helical_dom_sf"/>
</dbReference>
<evidence type="ECO:0000256" key="1">
    <source>
        <dbReference type="ARBA" id="ARBA00023125"/>
    </source>
</evidence>
<evidence type="ECO:0000313" key="3">
    <source>
        <dbReference type="EMBL" id="RVU96590.1"/>
    </source>
</evidence>
<comment type="caution">
    <text evidence="3">The sequence shown here is derived from an EMBL/GenBank/DDBJ whole genome shotgun (WGS) entry which is preliminary data.</text>
</comment>
<feature type="domain" description="HTH cro/C1-type" evidence="2">
    <location>
        <begin position="9"/>
        <end position="63"/>
    </location>
</feature>
<evidence type="ECO:0000313" key="4">
    <source>
        <dbReference type="Proteomes" id="UP000288388"/>
    </source>
</evidence>
<sequence>MTLLMGRIIQKLRKEQNLTQGQVAAALGVTTAAVSKWETDSTYPDISLLGPLARLLKTNVDQLVNFKKALSELEVANFEKEARAIFETGDSQQAMDFCDALLKAYPSDDLLRFRLASVYIFYLNASSEESQMKHQLHEAIQSFEGLRTSENLELKQASLHVLASLYLMDEQLAKAEAVIEELPPVNQDPRMMKTTILYRKEAYEESLKLSQLCLFQELRDASLNLYHIAKVARKQKEYEKAIEIVEIGIEMDKLLHIDQISGTNANYYLFKAEILAIQGKNDEALKELKKFIPALKTAFALKNPRKDLLFNQIALKDSSVSTQYIAERMADLIEQSEEFYPLLEDQRFSTLLTELRMLKE</sequence>
<dbReference type="InterPro" id="IPR010982">
    <property type="entry name" value="Lambda_DNA-bd_dom_sf"/>
</dbReference>
<dbReference type="RefSeq" id="WP_127979757.1">
    <property type="nucleotide sequence ID" value="NZ_JAQLBW010000023.1"/>
</dbReference>
<proteinExistence type="predicted"/>
<gene>
    <name evidence="3" type="ORF">EK398_13960</name>
</gene>
<dbReference type="PROSITE" id="PS50943">
    <property type="entry name" value="HTH_CROC1"/>
    <property type="match status" value="1"/>
</dbReference>
<protein>
    <submittedName>
        <fullName evidence="3">XRE family transcriptional regulator</fullName>
    </submittedName>
</protein>
<accession>A0A437USU6</accession>
<organism evidence="3 4">
    <name type="scientific">Enterococcus avium</name>
    <name type="common">Streptococcus avium</name>
    <dbReference type="NCBI Taxonomy" id="33945"/>
    <lineage>
        <taxon>Bacteria</taxon>
        <taxon>Bacillati</taxon>
        <taxon>Bacillota</taxon>
        <taxon>Bacilli</taxon>
        <taxon>Lactobacillales</taxon>
        <taxon>Enterococcaceae</taxon>
        <taxon>Enterococcus</taxon>
    </lineage>
</organism>
<dbReference type="EMBL" id="RYZS01000001">
    <property type="protein sequence ID" value="RVU96590.1"/>
    <property type="molecule type" value="Genomic_DNA"/>
</dbReference>